<dbReference type="Proteomes" id="UP000320876">
    <property type="component" value="Unassembled WGS sequence"/>
</dbReference>
<comment type="similarity">
    <text evidence="1">Belongs to the short-chain dehydrogenases/reductases (SDR) family.</text>
</comment>
<dbReference type="Gene3D" id="3.40.50.720">
    <property type="entry name" value="NAD(P)-binding Rossmann-like Domain"/>
    <property type="match status" value="1"/>
</dbReference>
<evidence type="ECO:0000313" key="5">
    <source>
        <dbReference type="EMBL" id="TQJ01755.1"/>
    </source>
</evidence>
<dbReference type="GO" id="GO:0016491">
    <property type="term" value="F:oxidoreductase activity"/>
    <property type="evidence" value="ECO:0007669"/>
    <property type="project" value="UniProtKB-KW"/>
</dbReference>
<dbReference type="RefSeq" id="WP_141996577.1">
    <property type="nucleotide sequence ID" value="NZ_VFML01000001.1"/>
</dbReference>
<dbReference type="PROSITE" id="PS00061">
    <property type="entry name" value="ADH_SHORT"/>
    <property type="match status" value="1"/>
</dbReference>
<dbReference type="Pfam" id="PF13561">
    <property type="entry name" value="adh_short_C2"/>
    <property type="match status" value="1"/>
</dbReference>
<sequence length="259" mass="26515">MTAPADLGGAVVLVSGAASGIGAAVARLAANRGAAPVLLDRDIEGAQEQASALRGHDPSGGRELPALAIATDVTDETSVRAAVDSTLHRLGRIDIVVTCAGVSGPVGSPLEHVSLTDWQRVLAVNVTGAYLTLKHTLPALRRSPHAAAVLVASDSALVAAPGMVPYCASKAAVVQLARALSVETTGQVRVNAVCPSVVDTPMSRGDLDRHDFTGVDYPVHRPENVAEHVLFLASPQAAGIHGTTLTMDFGYSARSAFPA</sequence>
<name>A0A542DFA1_AMYCI</name>
<dbReference type="OrthoDB" id="7064009at2"/>
<evidence type="ECO:0000313" key="6">
    <source>
        <dbReference type="Proteomes" id="UP000320876"/>
    </source>
</evidence>
<gene>
    <name evidence="5" type="ORF">FB471_1468</name>
</gene>
<evidence type="ECO:0000256" key="3">
    <source>
        <dbReference type="ARBA" id="ARBA00023027"/>
    </source>
</evidence>
<proteinExistence type="inferred from homology"/>
<dbReference type="InterPro" id="IPR020904">
    <property type="entry name" value="Sc_DH/Rdtase_CS"/>
</dbReference>
<dbReference type="AlphaFoldDB" id="A0A542DFA1"/>
<dbReference type="PANTHER" id="PTHR24321">
    <property type="entry name" value="DEHYDROGENASES, SHORT CHAIN"/>
    <property type="match status" value="1"/>
</dbReference>
<dbReference type="InterPro" id="IPR002347">
    <property type="entry name" value="SDR_fam"/>
</dbReference>
<evidence type="ECO:0000256" key="2">
    <source>
        <dbReference type="ARBA" id="ARBA00023002"/>
    </source>
</evidence>
<keyword evidence="6" id="KW-1185">Reference proteome</keyword>
<comment type="caution">
    <text evidence="5">The sequence shown here is derived from an EMBL/GenBank/DDBJ whole genome shotgun (WGS) entry which is preliminary data.</text>
</comment>
<accession>A0A542DFA1</accession>
<evidence type="ECO:0000259" key="4">
    <source>
        <dbReference type="SMART" id="SM00822"/>
    </source>
</evidence>
<reference evidence="5 6" key="1">
    <citation type="submission" date="2019-06" db="EMBL/GenBank/DDBJ databases">
        <title>Sequencing the genomes of 1000 actinobacteria strains.</title>
        <authorList>
            <person name="Klenk H.-P."/>
        </authorList>
    </citation>
    <scope>NUCLEOTIDE SEQUENCE [LARGE SCALE GENOMIC DNA]</scope>
    <source>
        <strain evidence="5 6">DSM 45679</strain>
    </source>
</reference>
<dbReference type="InterPro" id="IPR057326">
    <property type="entry name" value="KR_dom"/>
</dbReference>
<dbReference type="PRINTS" id="PR00081">
    <property type="entry name" value="GDHRDH"/>
</dbReference>
<dbReference type="SUPFAM" id="SSF51735">
    <property type="entry name" value="NAD(P)-binding Rossmann-fold domains"/>
    <property type="match status" value="1"/>
</dbReference>
<dbReference type="PRINTS" id="PR00080">
    <property type="entry name" value="SDRFAMILY"/>
</dbReference>
<evidence type="ECO:0000256" key="1">
    <source>
        <dbReference type="ARBA" id="ARBA00006484"/>
    </source>
</evidence>
<dbReference type="FunFam" id="3.40.50.720:FF:000084">
    <property type="entry name" value="Short-chain dehydrogenase reductase"/>
    <property type="match status" value="1"/>
</dbReference>
<dbReference type="SMART" id="SM00822">
    <property type="entry name" value="PKS_KR"/>
    <property type="match status" value="1"/>
</dbReference>
<dbReference type="InterPro" id="IPR036291">
    <property type="entry name" value="NAD(P)-bd_dom_sf"/>
</dbReference>
<keyword evidence="3" id="KW-0520">NAD</keyword>
<dbReference type="EMBL" id="VFML01000001">
    <property type="protein sequence ID" value="TQJ01755.1"/>
    <property type="molecule type" value="Genomic_DNA"/>
</dbReference>
<organism evidence="5 6">
    <name type="scientific">Amycolatopsis cihanbeyliensis</name>
    <dbReference type="NCBI Taxonomy" id="1128664"/>
    <lineage>
        <taxon>Bacteria</taxon>
        <taxon>Bacillati</taxon>
        <taxon>Actinomycetota</taxon>
        <taxon>Actinomycetes</taxon>
        <taxon>Pseudonocardiales</taxon>
        <taxon>Pseudonocardiaceae</taxon>
        <taxon>Amycolatopsis</taxon>
    </lineage>
</organism>
<feature type="domain" description="Ketoreductase" evidence="4">
    <location>
        <begin position="10"/>
        <end position="191"/>
    </location>
</feature>
<dbReference type="PANTHER" id="PTHR24321:SF8">
    <property type="entry name" value="ESTRADIOL 17-BETA-DEHYDROGENASE 8-RELATED"/>
    <property type="match status" value="1"/>
</dbReference>
<protein>
    <submittedName>
        <fullName evidence="5">Dihydroanticapsin dehydrogenase</fullName>
    </submittedName>
</protein>
<keyword evidence="2" id="KW-0560">Oxidoreductase</keyword>
<dbReference type="CDD" id="cd05233">
    <property type="entry name" value="SDR_c"/>
    <property type="match status" value="1"/>
</dbReference>